<name>A0A9X9S837_METOG</name>
<dbReference type="AlphaFoldDB" id="A0A9X9S837"/>
<accession>A0A9X9S837</accession>
<evidence type="ECO:0000313" key="1">
    <source>
        <dbReference type="EMBL" id="WAI02495.1"/>
    </source>
</evidence>
<dbReference type="GeneID" id="76834709"/>
<proteinExistence type="predicted"/>
<reference evidence="1" key="1">
    <citation type="submission" date="2022-11" db="EMBL/GenBank/DDBJ databases">
        <title>Complete genome sequence of Methanogenium organophilum DSM 3596.</title>
        <authorList>
            <person name="Chen S.-C."/>
            <person name="Lai S.-J."/>
            <person name="You Y.-T."/>
        </authorList>
    </citation>
    <scope>NUCLEOTIDE SEQUENCE</scope>
    <source>
        <strain evidence="1">DSM 3596</strain>
    </source>
</reference>
<organism evidence="1 2">
    <name type="scientific">Methanogenium organophilum</name>
    <dbReference type="NCBI Taxonomy" id="2199"/>
    <lineage>
        <taxon>Archaea</taxon>
        <taxon>Methanobacteriati</taxon>
        <taxon>Methanobacteriota</taxon>
        <taxon>Stenosarchaea group</taxon>
        <taxon>Methanomicrobia</taxon>
        <taxon>Methanomicrobiales</taxon>
        <taxon>Methanomicrobiaceae</taxon>
        <taxon>Methanogenium</taxon>
    </lineage>
</organism>
<dbReference type="RefSeq" id="WP_268187787.1">
    <property type="nucleotide sequence ID" value="NZ_CP113361.1"/>
</dbReference>
<protein>
    <submittedName>
        <fullName evidence="1">Uncharacterized protein</fullName>
    </submittedName>
</protein>
<dbReference type="EMBL" id="CP113361">
    <property type="protein sequence ID" value="WAI02495.1"/>
    <property type="molecule type" value="Genomic_DNA"/>
</dbReference>
<dbReference type="KEGG" id="mou:OU421_06365"/>
<sequence>MPGIFSRIRRWASGDSRTGERTYQPKIDCIVDTASGACRTTTPSWEVRPEFHENLFRVRTFWRKAAVARDKEALISLLAGHVREYPQESLRLMMVNFERKTGDFLLPGA</sequence>
<dbReference type="Proteomes" id="UP001163096">
    <property type="component" value="Chromosome"/>
</dbReference>
<evidence type="ECO:0000313" key="2">
    <source>
        <dbReference type="Proteomes" id="UP001163096"/>
    </source>
</evidence>
<keyword evidence="2" id="KW-1185">Reference proteome</keyword>
<gene>
    <name evidence="1" type="ORF">OU421_06365</name>
</gene>